<evidence type="ECO:0000256" key="8">
    <source>
        <dbReference type="ARBA" id="ARBA00023098"/>
    </source>
</evidence>
<dbReference type="GO" id="GO:0005543">
    <property type="term" value="F:phospholipid binding"/>
    <property type="evidence" value="ECO:0007669"/>
    <property type="project" value="TreeGrafter"/>
</dbReference>
<dbReference type="PANTHER" id="PTHR30372">
    <property type="entry name" value="LIPID-A-DISACCHARIDE SYNTHASE"/>
    <property type="match status" value="1"/>
</dbReference>
<evidence type="ECO:0000256" key="1">
    <source>
        <dbReference type="ARBA" id="ARBA00002056"/>
    </source>
</evidence>
<accession>A0A1F5YZA4</accession>
<dbReference type="GO" id="GO:0009245">
    <property type="term" value="P:lipid A biosynthetic process"/>
    <property type="evidence" value="ECO:0007669"/>
    <property type="project" value="UniProtKB-UniRule"/>
</dbReference>
<keyword evidence="5" id="KW-0441">Lipid A biosynthesis</keyword>
<keyword evidence="7" id="KW-0808">Transferase</keyword>
<evidence type="ECO:0000256" key="3">
    <source>
        <dbReference type="ARBA" id="ARBA00020902"/>
    </source>
</evidence>
<evidence type="ECO:0000313" key="11">
    <source>
        <dbReference type="EMBL" id="OGG05424.1"/>
    </source>
</evidence>
<evidence type="ECO:0000256" key="2">
    <source>
        <dbReference type="ARBA" id="ARBA00012687"/>
    </source>
</evidence>
<dbReference type="PANTHER" id="PTHR30372:SF4">
    <property type="entry name" value="LIPID-A-DISACCHARIDE SYNTHASE, MITOCHONDRIAL-RELATED"/>
    <property type="match status" value="1"/>
</dbReference>
<comment type="function">
    <text evidence="1">Condensation of UDP-2,3-diacylglucosamine and 2,3-diacylglucosamine-1-phosphate to form lipid A disaccharide, a precursor of lipid A, a phosphorylated glycolipid that anchors the lipopolysaccharide to the outer membrane of the cell.</text>
</comment>
<reference evidence="11 12" key="1">
    <citation type="journal article" date="2016" name="Nat. Commun.">
        <title>Thousands of microbial genomes shed light on interconnected biogeochemical processes in an aquifer system.</title>
        <authorList>
            <person name="Anantharaman K."/>
            <person name="Brown C.T."/>
            <person name="Hug L.A."/>
            <person name="Sharon I."/>
            <person name="Castelle C.J."/>
            <person name="Probst A.J."/>
            <person name="Thomas B.C."/>
            <person name="Singh A."/>
            <person name="Wilkins M.J."/>
            <person name="Karaoz U."/>
            <person name="Brodie E.L."/>
            <person name="Williams K.H."/>
            <person name="Hubbard S.S."/>
            <person name="Banfield J.F."/>
        </authorList>
    </citation>
    <scope>NUCLEOTIDE SEQUENCE [LARGE SCALE GENOMIC DNA]</scope>
</reference>
<evidence type="ECO:0000256" key="6">
    <source>
        <dbReference type="ARBA" id="ARBA00022676"/>
    </source>
</evidence>
<keyword evidence="8" id="KW-0443">Lipid metabolism</keyword>
<dbReference type="SUPFAM" id="SSF53756">
    <property type="entry name" value="UDP-Glycosyltransferase/glycogen phosphorylase"/>
    <property type="match status" value="1"/>
</dbReference>
<evidence type="ECO:0000313" key="12">
    <source>
        <dbReference type="Proteomes" id="UP000179129"/>
    </source>
</evidence>
<sequence>MAELKLFISAGDPSGERHAARLIRELKALAGPLEISGIGGPAMQEEGARLVCSQDKLAVMGLAEVVSHLGFFWSLLRTIRRQLAQDRPDLMVLIDFPDFNLRLAGIAKKAGIPVLYYISPQVWAWRGGRKRSLARLADRMAVVFPFEVDFYRGEDLDVEFVGHPLAGDLAPRYTRERFCSLNRLDPQRPLVGLMPGSRAHEVSRHLELFLAAARRLRDRRRELQFAAGLLPHTAAALTPRQSALLEELEVRRVMDDSLSLIAHSRLLLTKSGTTTMEAALLGTPMVIVYRTSPLSFLIARRLVQVK</sequence>
<keyword evidence="6" id="KW-0328">Glycosyltransferase</keyword>
<keyword evidence="4" id="KW-0444">Lipid biosynthesis</keyword>
<dbReference type="Gene3D" id="3.40.50.2000">
    <property type="entry name" value="Glycogen Phosphorylase B"/>
    <property type="match status" value="2"/>
</dbReference>
<evidence type="ECO:0000256" key="7">
    <source>
        <dbReference type="ARBA" id="ARBA00022679"/>
    </source>
</evidence>
<evidence type="ECO:0000256" key="5">
    <source>
        <dbReference type="ARBA" id="ARBA00022556"/>
    </source>
</evidence>
<dbReference type="EMBL" id="MFIX01000052">
    <property type="protein sequence ID" value="OGG05424.1"/>
    <property type="molecule type" value="Genomic_DNA"/>
</dbReference>
<dbReference type="EC" id="2.4.1.182" evidence="2 10"/>
<name>A0A1F5YZA4_9BACT</name>
<evidence type="ECO:0000256" key="10">
    <source>
        <dbReference type="NCBIfam" id="TIGR00215"/>
    </source>
</evidence>
<dbReference type="Pfam" id="PF02684">
    <property type="entry name" value="LpxB"/>
    <property type="match status" value="1"/>
</dbReference>
<dbReference type="GO" id="GO:0008915">
    <property type="term" value="F:lipid-A-disaccharide synthase activity"/>
    <property type="evidence" value="ECO:0007669"/>
    <property type="project" value="UniProtKB-UniRule"/>
</dbReference>
<feature type="non-terminal residue" evidence="11">
    <location>
        <position position="306"/>
    </location>
</feature>
<comment type="catalytic activity">
    <reaction evidence="9">
        <text>a lipid X + a UDP-2-N,3-O-bis[(3R)-3-hydroxyacyl]-alpha-D-glucosamine = a lipid A disaccharide + UDP + H(+)</text>
        <dbReference type="Rhea" id="RHEA:67828"/>
        <dbReference type="ChEBI" id="CHEBI:15378"/>
        <dbReference type="ChEBI" id="CHEBI:58223"/>
        <dbReference type="ChEBI" id="CHEBI:137748"/>
        <dbReference type="ChEBI" id="CHEBI:176338"/>
        <dbReference type="ChEBI" id="CHEBI:176343"/>
        <dbReference type="EC" id="2.4.1.182"/>
    </reaction>
</comment>
<protein>
    <recommendedName>
        <fullName evidence="3 10">Lipid-A-disaccharide synthase</fullName>
        <ecNumber evidence="2 10">2.4.1.182</ecNumber>
    </recommendedName>
</protein>
<dbReference type="Proteomes" id="UP000179129">
    <property type="component" value="Unassembled WGS sequence"/>
</dbReference>
<dbReference type="NCBIfam" id="TIGR00215">
    <property type="entry name" value="lpxB"/>
    <property type="match status" value="1"/>
</dbReference>
<dbReference type="GO" id="GO:0016020">
    <property type="term" value="C:membrane"/>
    <property type="evidence" value="ECO:0007669"/>
    <property type="project" value="GOC"/>
</dbReference>
<gene>
    <name evidence="11" type="ORF">A3F83_04805</name>
</gene>
<dbReference type="STRING" id="1817867.A3F83_04805"/>
<proteinExistence type="predicted"/>
<organism evidence="11 12">
    <name type="scientific">Candidatus Glassbacteria bacterium RIFCSPLOWO2_12_FULL_58_11</name>
    <dbReference type="NCBI Taxonomy" id="1817867"/>
    <lineage>
        <taxon>Bacteria</taxon>
        <taxon>Candidatus Glassiibacteriota</taxon>
    </lineage>
</organism>
<dbReference type="InterPro" id="IPR003835">
    <property type="entry name" value="Glyco_trans_19"/>
</dbReference>
<dbReference type="AlphaFoldDB" id="A0A1F5YZA4"/>
<evidence type="ECO:0000256" key="9">
    <source>
        <dbReference type="ARBA" id="ARBA00048975"/>
    </source>
</evidence>
<evidence type="ECO:0000256" key="4">
    <source>
        <dbReference type="ARBA" id="ARBA00022516"/>
    </source>
</evidence>
<comment type="caution">
    <text evidence="11">The sequence shown here is derived from an EMBL/GenBank/DDBJ whole genome shotgun (WGS) entry which is preliminary data.</text>
</comment>